<evidence type="ECO:0000313" key="4">
    <source>
        <dbReference type="Proteomes" id="UP001141552"/>
    </source>
</evidence>
<evidence type="ECO:0000256" key="1">
    <source>
        <dbReference type="SAM" id="Phobius"/>
    </source>
</evidence>
<feature type="signal peptide" evidence="2">
    <location>
        <begin position="1"/>
        <end position="24"/>
    </location>
</feature>
<keyword evidence="2" id="KW-0732">Signal</keyword>
<reference evidence="3" key="2">
    <citation type="journal article" date="2023" name="Plants (Basel)">
        <title>Annotation of the Turnera subulata (Passifloraceae) Draft Genome Reveals the S-Locus Evolved after the Divergence of Turneroideae from Passifloroideae in a Stepwise Manner.</title>
        <authorList>
            <person name="Henning P.M."/>
            <person name="Roalson E.H."/>
            <person name="Mir W."/>
            <person name="McCubbin A.G."/>
            <person name="Shore J.S."/>
        </authorList>
    </citation>
    <scope>NUCLEOTIDE SEQUENCE</scope>
    <source>
        <strain evidence="3">F60SS</strain>
    </source>
</reference>
<protein>
    <submittedName>
        <fullName evidence="3">Uncharacterized protein</fullName>
    </submittedName>
</protein>
<evidence type="ECO:0000313" key="3">
    <source>
        <dbReference type="EMBL" id="KAJ4847920.1"/>
    </source>
</evidence>
<keyword evidence="1" id="KW-0472">Membrane</keyword>
<feature type="non-terminal residue" evidence="3">
    <location>
        <position position="172"/>
    </location>
</feature>
<reference evidence="3" key="1">
    <citation type="submission" date="2022-02" db="EMBL/GenBank/DDBJ databases">
        <authorList>
            <person name="Henning P.M."/>
            <person name="McCubbin A.G."/>
            <person name="Shore J.S."/>
        </authorList>
    </citation>
    <scope>NUCLEOTIDE SEQUENCE</scope>
    <source>
        <strain evidence="3">F60SS</strain>
        <tissue evidence="3">Leaves</tissue>
    </source>
</reference>
<keyword evidence="1" id="KW-1133">Transmembrane helix</keyword>
<name>A0A9Q0JPB8_9ROSI</name>
<accession>A0A9Q0JPB8</accession>
<dbReference type="AlphaFoldDB" id="A0A9Q0JPB8"/>
<dbReference type="EMBL" id="JAKUCV010001049">
    <property type="protein sequence ID" value="KAJ4847920.1"/>
    <property type="molecule type" value="Genomic_DNA"/>
</dbReference>
<feature type="transmembrane region" description="Helical" evidence="1">
    <location>
        <begin position="152"/>
        <end position="171"/>
    </location>
</feature>
<sequence length="172" mass="18883">RKCWWLRSRSRWPSPLSFLSSSSSAPVLLRLLLVVSRPGTVVQRPVDRAGSGSAAAASISASSAFCLALNTLQSITINKGTRELPMEAKPENENEILKIPKSLACNLKFALGAPAAAVAHSRGSRETIRDGVGFLLLFCFLGKRRDTKQMRWGFGMDIICFFFFVMAVIHLL</sequence>
<organism evidence="3 4">
    <name type="scientific">Turnera subulata</name>
    <dbReference type="NCBI Taxonomy" id="218843"/>
    <lineage>
        <taxon>Eukaryota</taxon>
        <taxon>Viridiplantae</taxon>
        <taxon>Streptophyta</taxon>
        <taxon>Embryophyta</taxon>
        <taxon>Tracheophyta</taxon>
        <taxon>Spermatophyta</taxon>
        <taxon>Magnoliopsida</taxon>
        <taxon>eudicotyledons</taxon>
        <taxon>Gunneridae</taxon>
        <taxon>Pentapetalae</taxon>
        <taxon>rosids</taxon>
        <taxon>fabids</taxon>
        <taxon>Malpighiales</taxon>
        <taxon>Passifloraceae</taxon>
        <taxon>Turnera</taxon>
    </lineage>
</organism>
<keyword evidence="4" id="KW-1185">Reference proteome</keyword>
<proteinExistence type="predicted"/>
<keyword evidence="1" id="KW-0812">Transmembrane</keyword>
<dbReference type="Proteomes" id="UP001141552">
    <property type="component" value="Unassembled WGS sequence"/>
</dbReference>
<gene>
    <name evidence="3" type="ORF">Tsubulata_044079</name>
</gene>
<feature type="chain" id="PRO_5040187589" evidence="2">
    <location>
        <begin position="25"/>
        <end position="172"/>
    </location>
</feature>
<evidence type="ECO:0000256" key="2">
    <source>
        <dbReference type="SAM" id="SignalP"/>
    </source>
</evidence>
<comment type="caution">
    <text evidence="3">The sequence shown here is derived from an EMBL/GenBank/DDBJ whole genome shotgun (WGS) entry which is preliminary data.</text>
</comment>